<dbReference type="RefSeq" id="WP_369059559.1">
    <property type="nucleotide sequence ID" value="NZ_CP158375.1"/>
</dbReference>
<sequence length="364" mass="39944">MPMLRDRRMILLAGGGLMIAASTPAQAAPSFDAAVSTKAHDARARKTYPSLAAALAAAPTTGEKAFRILVTAGTWREQLLIDKPNIHLEGEGQAASIVVFNQHAAARRSGEIATVTVTAPGFEARRLTIANDFDYPGNMPAEVPYDRTGASGAQALALRLSHGSDKAWLDEVALTGWQDTLYAEAGRSLYTNCFISGCVDFIYGAGVAVFEHCEIRSRTRPGKDFHGFIAAPNTNRHQRFGLVFLDCRLTRDADMPDHTMALGRPWRASKTFADGRYGDPDAVGHAAFIRCWMDRHIVPQGWYPMHYNLRDGRRTMYQPEDARLFEYSSKGPGAGRASKVRRMLSPKEASAYRPALMLGGWSPR</sequence>
<protein>
    <submittedName>
        <fullName evidence="6">Pectinesterase family protein</fullName>
    </submittedName>
</protein>
<dbReference type="Gene3D" id="2.160.20.10">
    <property type="entry name" value="Single-stranded right-handed beta-helix, Pectin lyase-like"/>
    <property type="match status" value="1"/>
</dbReference>
<evidence type="ECO:0000313" key="6">
    <source>
        <dbReference type="EMBL" id="XDO96719.1"/>
    </source>
</evidence>
<dbReference type="GO" id="GO:0042545">
    <property type="term" value="P:cell wall modification"/>
    <property type="evidence" value="ECO:0007669"/>
    <property type="project" value="InterPro"/>
</dbReference>
<keyword evidence="3" id="KW-0063">Aspartyl esterase</keyword>
<comment type="similarity">
    <text evidence="1">Belongs to the pectinesterase family.</text>
</comment>
<evidence type="ECO:0000256" key="4">
    <source>
        <dbReference type="SAM" id="SignalP"/>
    </source>
</evidence>
<name>A0AB39KSM5_9CAUL</name>
<dbReference type="PANTHER" id="PTHR31321:SF57">
    <property type="entry name" value="PECTINESTERASE 53-RELATED"/>
    <property type="match status" value="1"/>
</dbReference>
<keyword evidence="4" id="KW-0732">Signal</keyword>
<keyword evidence="2" id="KW-0378">Hydrolase</keyword>
<dbReference type="SUPFAM" id="SSF51126">
    <property type="entry name" value="Pectin lyase-like"/>
    <property type="match status" value="1"/>
</dbReference>
<feature type="domain" description="Pectinesterase catalytic" evidence="5">
    <location>
        <begin position="46"/>
        <end position="341"/>
    </location>
</feature>
<accession>A0AB39KSM5</accession>
<dbReference type="Pfam" id="PF01095">
    <property type="entry name" value="Pectinesterase"/>
    <property type="match status" value="1"/>
</dbReference>
<dbReference type="PANTHER" id="PTHR31321">
    <property type="entry name" value="ACYL-COA THIOESTER HYDROLASE YBHC-RELATED"/>
    <property type="match status" value="1"/>
</dbReference>
<feature type="chain" id="PRO_5044272513" evidence="4">
    <location>
        <begin position="28"/>
        <end position="364"/>
    </location>
</feature>
<dbReference type="EMBL" id="CP158375">
    <property type="protein sequence ID" value="XDO96719.1"/>
    <property type="molecule type" value="Genomic_DNA"/>
</dbReference>
<reference evidence="6" key="1">
    <citation type="submission" date="2024-06" db="EMBL/GenBank/DDBJ databases">
        <title>Caulobacter inopinatus, sp. nov.</title>
        <authorList>
            <person name="Donachie S.P."/>
        </authorList>
    </citation>
    <scope>NUCLEOTIDE SEQUENCE</scope>
    <source>
        <strain evidence="6">73W</strain>
    </source>
</reference>
<dbReference type="InterPro" id="IPR011050">
    <property type="entry name" value="Pectin_lyase_fold/virulence"/>
</dbReference>
<evidence type="ECO:0000256" key="1">
    <source>
        <dbReference type="ARBA" id="ARBA00008891"/>
    </source>
</evidence>
<dbReference type="AlphaFoldDB" id="A0AB39KSM5"/>
<evidence type="ECO:0000256" key="2">
    <source>
        <dbReference type="ARBA" id="ARBA00022801"/>
    </source>
</evidence>
<dbReference type="InterPro" id="IPR012334">
    <property type="entry name" value="Pectin_lyas_fold"/>
</dbReference>
<proteinExistence type="inferred from homology"/>
<evidence type="ECO:0000259" key="5">
    <source>
        <dbReference type="Pfam" id="PF01095"/>
    </source>
</evidence>
<feature type="signal peptide" evidence="4">
    <location>
        <begin position="1"/>
        <end position="27"/>
    </location>
</feature>
<dbReference type="GO" id="GO:0009279">
    <property type="term" value="C:cell outer membrane"/>
    <property type="evidence" value="ECO:0007669"/>
    <property type="project" value="TreeGrafter"/>
</dbReference>
<gene>
    <name evidence="6" type="ORF">ABOZ73_18440</name>
</gene>
<organism evidence="6">
    <name type="scientific">Caulobacter sp. 73W</name>
    <dbReference type="NCBI Taxonomy" id="3161137"/>
    <lineage>
        <taxon>Bacteria</taxon>
        <taxon>Pseudomonadati</taxon>
        <taxon>Pseudomonadota</taxon>
        <taxon>Alphaproteobacteria</taxon>
        <taxon>Caulobacterales</taxon>
        <taxon>Caulobacteraceae</taxon>
        <taxon>Caulobacter</taxon>
    </lineage>
</organism>
<evidence type="ECO:0000256" key="3">
    <source>
        <dbReference type="ARBA" id="ARBA00023085"/>
    </source>
</evidence>
<dbReference type="GO" id="GO:0030599">
    <property type="term" value="F:pectinesterase activity"/>
    <property type="evidence" value="ECO:0007669"/>
    <property type="project" value="InterPro"/>
</dbReference>
<dbReference type="InterPro" id="IPR000070">
    <property type="entry name" value="Pectinesterase_cat"/>
</dbReference>